<dbReference type="AlphaFoldDB" id="A0A401ZQK2"/>
<proteinExistence type="predicted"/>
<dbReference type="Proteomes" id="UP000287224">
    <property type="component" value="Unassembled WGS sequence"/>
</dbReference>
<name>A0A401ZQK2_9CHLR</name>
<dbReference type="EMBL" id="BIFQ01000002">
    <property type="protein sequence ID" value="GCE09145.1"/>
    <property type="molecule type" value="Genomic_DNA"/>
</dbReference>
<dbReference type="RefSeq" id="WP_126601580.1">
    <property type="nucleotide sequence ID" value="NZ_BIFQ01000002.1"/>
</dbReference>
<dbReference type="OrthoDB" id="149630at2"/>
<protein>
    <submittedName>
        <fullName evidence="1">Uncharacterized protein</fullName>
    </submittedName>
</protein>
<keyword evidence="2" id="KW-1185">Reference proteome</keyword>
<evidence type="ECO:0000313" key="1">
    <source>
        <dbReference type="EMBL" id="GCE09145.1"/>
    </source>
</evidence>
<organism evidence="1 2">
    <name type="scientific">Dictyobacter aurantiacus</name>
    <dbReference type="NCBI Taxonomy" id="1936993"/>
    <lineage>
        <taxon>Bacteria</taxon>
        <taxon>Bacillati</taxon>
        <taxon>Chloroflexota</taxon>
        <taxon>Ktedonobacteria</taxon>
        <taxon>Ktedonobacterales</taxon>
        <taxon>Dictyobacteraceae</taxon>
        <taxon>Dictyobacter</taxon>
    </lineage>
</organism>
<sequence>MQVTFTFNTDALQRSRHIQIGLGKKAPYNIPPDPIYNPVHSFHNRYATPAPGYPFSLVTLLHATAVKKLGYPGSISRFIKRSLLITGGLYLALNPRHPDLEIRKIMGDFASGFSHDFGVGLTLLAISDMFNINFDNLNPIRVQGTKALDYATLLPNNQGLLQIEAKGVTSNESRNNARRSIYAKKQSSQNTVVLESGKTLTHTQVIKLGIIVQAACQSKTPSVNSKKKGQTQIRRGLIEIIDPTPNENLSNLPNEYFTASKYYHYAGIALFSGLSQIAEEFVLRAQSLIKGIHRDFELQNFRFDERMLWQRQNRTLVGVRWQPSDIPLGANDVWFYQAADQDILQQILRYGEFPETHAYHPEISSIDQGNLAESMLPDGSYFGIGTYQSKGLTFESPF</sequence>
<gene>
    <name evidence="1" type="ORF">KDAU_64740</name>
</gene>
<reference evidence="2" key="1">
    <citation type="submission" date="2018-12" db="EMBL/GenBank/DDBJ databases">
        <title>Tengunoibacter tsumagoiensis gen. nov., sp. nov., Dictyobacter kobayashii sp. nov., D. alpinus sp. nov., and D. joshuensis sp. nov. and description of Dictyobacteraceae fam. nov. within the order Ktedonobacterales isolated from Tengu-no-mugimeshi.</title>
        <authorList>
            <person name="Wang C.M."/>
            <person name="Zheng Y."/>
            <person name="Sakai Y."/>
            <person name="Toyoda A."/>
            <person name="Minakuchi Y."/>
            <person name="Abe K."/>
            <person name="Yokota A."/>
            <person name="Yabe S."/>
        </authorList>
    </citation>
    <scope>NUCLEOTIDE SEQUENCE [LARGE SCALE GENOMIC DNA]</scope>
    <source>
        <strain evidence="2">S-27</strain>
    </source>
</reference>
<comment type="caution">
    <text evidence="1">The sequence shown here is derived from an EMBL/GenBank/DDBJ whole genome shotgun (WGS) entry which is preliminary data.</text>
</comment>
<evidence type="ECO:0000313" key="2">
    <source>
        <dbReference type="Proteomes" id="UP000287224"/>
    </source>
</evidence>
<accession>A0A401ZQK2</accession>